<feature type="transmembrane region" description="Helical" evidence="9">
    <location>
        <begin position="28"/>
        <end position="48"/>
    </location>
</feature>
<dbReference type="InterPro" id="IPR050303">
    <property type="entry name" value="GatZ_KbaZ_carbometab"/>
</dbReference>
<accession>A0A6N3FXE9</accession>
<keyword evidence="3" id="KW-1003">Cell membrane</keyword>
<dbReference type="EMBL" id="CACRUK010000043">
    <property type="protein sequence ID" value="VYU57117.1"/>
    <property type="molecule type" value="Genomic_DNA"/>
</dbReference>
<evidence type="ECO:0000256" key="5">
    <source>
        <dbReference type="ARBA" id="ARBA00022683"/>
    </source>
</evidence>
<sequence>MIGFAGAMSAEGLEKVISLIPTWLNTGLSVAGAMLPAIGFAMILNVMAKKELIPFVLLGYCAIAYFKLPIIGVAILGTTVALLVHFYTGKGNKSGTETEEVEVEFEDGI</sequence>
<evidence type="ECO:0000256" key="4">
    <source>
        <dbReference type="ARBA" id="ARBA00022597"/>
    </source>
</evidence>
<feature type="transmembrane region" description="Helical" evidence="9">
    <location>
        <begin position="55"/>
        <end position="87"/>
    </location>
</feature>
<evidence type="ECO:0000256" key="1">
    <source>
        <dbReference type="ARBA" id="ARBA00004651"/>
    </source>
</evidence>
<evidence type="ECO:0000313" key="10">
    <source>
        <dbReference type="EMBL" id="VYU57117.1"/>
    </source>
</evidence>
<evidence type="ECO:0000256" key="7">
    <source>
        <dbReference type="ARBA" id="ARBA00022989"/>
    </source>
</evidence>
<evidence type="ECO:0000256" key="6">
    <source>
        <dbReference type="ARBA" id="ARBA00022692"/>
    </source>
</evidence>
<reference evidence="10" key="1">
    <citation type="submission" date="2019-11" db="EMBL/GenBank/DDBJ databases">
        <authorList>
            <person name="Feng L."/>
        </authorList>
    </citation>
    <scope>NUCLEOTIDE SEQUENCE</scope>
    <source>
        <strain evidence="10">RgnavusLFYP19</strain>
    </source>
</reference>
<dbReference type="PANTHER" id="PTHR32502">
    <property type="entry name" value="N-ACETYLGALACTOSAMINE PERMEASE II COMPONENT-RELATED"/>
    <property type="match status" value="1"/>
</dbReference>
<keyword evidence="7 9" id="KW-1133">Transmembrane helix</keyword>
<name>A0A6N3FXE9_MEDGN</name>
<evidence type="ECO:0000256" key="3">
    <source>
        <dbReference type="ARBA" id="ARBA00022475"/>
    </source>
</evidence>
<evidence type="ECO:0000256" key="2">
    <source>
        <dbReference type="ARBA" id="ARBA00022448"/>
    </source>
</evidence>
<dbReference type="Pfam" id="PF03609">
    <property type="entry name" value="EII-Sor"/>
    <property type="match status" value="1"/>
</dbReference>
<keyword evidence="4" id="KW-0762">Sugar transport</keyword>
<keyword evidence="2" id="KW-0813">Transport</keyword>
<keyword evidence="5" id="KW-0598">Phosphotransferase system</keyword>
<dbReference type="GO" id="GO:0005886">
    <property type="term" value="C:plasma membrane"/>
    <property type="evidence" value="ECO:0007669"/>
    <property type="project" value="UniProtKB-SubCell"/>
</dbReference>
<gene>
    <name evidence="10" type="primary">agaC_2</name>
    <name evidence="10" type="ORF">RGLFYP19_02797</name>
</gene>
<evidence type="ECO:0000256" key="8">
    <source>
        <dbReference type="ARBA" id="ARBA00023136"/>
    </source>
</evidence>
<protein>
    <submittedName>
        <fullName evidence="10">N-acetylgalactosamine permease IIC component 1</fullName>
    </submittedName>
</protein>
<dbReference type="InterPro" id="IPR004700">
    <property type="entry name" value="PTS_IIC_man"/>
</dbReference>
<organism evidence="10">
    <name type="scientific">Mediterraneibacter gnavus</name>
    <name type="common">Ruminococcus gnavus</name>
    <dbReference type="NCBI Taxonomy" id="33038"/>
    <lineage>
        <taxon>Bacteria</taxon>
        <taxon>Bacillati</taxon>
        <taxon>Bacillota</taxon>
        <taxon>Clostridia</taxon>
        <taxon>Lachnospirales</taxon>
        <taxon>Lachnospiraceae</taxon>
        <taxon>Mediterraneibacter</taxon>
    </lineage>
</organism>
<dbReference type="GO" id="GO:0009401">
    <property type="term" value="P:phosphoenolpyruvate-dependent sugar phosphotransferase system"/>
    <property type="evidence" value="ECO:0007669"/>
    <property type="project" value="UniProtKB-KW"/>
</dbReference>
<proteinExistence type="predicted"/>
<keyword evidence="6 9" id="KW-0812">Transmembrane</keyword>
<comment type="subcellular location">
    <subcellularLocation>
        <location evidence="1">Cell membrane</location>
        <topology evidence="1">Multi-pass membrane protein</topology>
    </subcellularLocation>
</comment>
<evidence type="ECO:0000256" key="9">
    <source>
        <dbReference type="SAM" id="Phobius"/>
    </source>
</evidence>
<dbReference type="PANTHER" id="PTHR32502:SF8">
    <property type="entry name" value="N-ACETYLGALACTOSAMINE PERMEASE IIC COMPONENT 1"/>
    <property type="match status" value="1"/>
</dbReference>
<keyword evidence="8 9" id="KW-0472">Membrane</keyword>
<dbReference type="AlphaFoldDB" id="A0A6N3FXE9"/>